<gene>
    <name evidence="3" type="ORF">EZV62_007729</name>
</gene>
<dbReference type="Proteomes" id="UP000323000">
    <property type="component" value="Chromosome 3"/>
</dbReference>
<dbReference type="EMBL" id="VAHF01000003">
    <property type="protein sequence ID" value="TXG66454.1"/>
    <property type="molecule type" value="Genomic_DNA"/>
</dbReference>
<evidence type="ECO:0000256" key="1">
    <source>
        <dbReference type="SAM" id="MobiDB-lite"/>
    </source>
</evidence>
<keyword evidence="4" id="KW-1185">Reference proteome</keyword>
<sequence>MASTSYFNSFMIFGLALAILSVAPLAEARAFFVFGEQIGRSQPPLPYLSPVLKGYKLLNGANFASAGIGILNDTGIQFLNITKHDETEPWFTYNPKRVPNQYDEQFAYIQRLVPPPYAFYSINSAEVAPRPVTMRLEVGELFQSKKQLQSQLGSYALTNRFQIRVFKSDTTWLHKAVGEVDNLVTVSDRKGSITTGVEKVFPNSFHGACVVHLEQNMVGHCGRNKTLKQYFQRAAKVYQESQFLQRMEQLANINLEVAQYVTDVGIKRWACKFATYSGEIHHIGQPSEWLVPEDIASKIVHPLVSCRGPRRPKKNRSPSFGEEVTQRSCTICHRVGHNSHTCTYPKSSRPSSSMGNTSEIGEASESHDVVA</sequence>
<proteinExistence type="predicted"/>
<feature type="region of interest" description="Disordered" evidence="1">
    <location>
        <begin position="342"/>
        <end position="371"/>
    </location>
</feature>
<evidence type="ECO:0000313" key="4">
    <source>
        <dbReference type="Proteomes" id="UP000323000"/>
    </source>
</evidence>
<dbReference type="OrthoDB" id="1600564at2759"/>
<evidence type="ECO:0000256" key="2">
    <source>
        <dbReference type="SAM" id="SignalP"/>
    </source>
</evidence>
<evidence type="ECO:0000313" key="3">
    <source>
        <dbReference type="EMBL" id="TXG66454.1"/>
    </source>
</evidence>
<name>A0A5C7IBD6_9ROSI</name>
<protein>
    <recommendedName>
        <fullName evidence="5">MULE transposase domain-containing protein</fullName>
    </recommendedName>
</protein>
<feature type="chain" id="PRO_5022895560" description="MULE transposase domain-containing protein" evidence="2">
    <location>
        <begin position="29"/>
        <end position="371"/>
    </location>
</feature>
<evidence type="ECO:0008006" key="5">
    <source>
        <dbReference type="Google" id="ProtNLM"/>
    </source>
</evidence>
<feature type="compositionally biased region" description="Polar residues" evidence="1">
    <location>
        <begin position="342"/>
        <end position="359"/>
    </location>
</feature>
<accession>A0A5C7IBD6</accession>
<comment type="caution">
    <text evidence="3">The sequence shown here is derived from an EMBL/GenBank/DDBJ whole genome shotgun (WGS) entry which is preliminary data.</text>
</comment>
<keyword evidence="2" id="KW-0732">Signal</keyword>
<organism evidence="3 4">
    <name type="scientific">Acer yangbiense</name>
    <dbReference type="NCBI Taxonomy" id="1000413"/>
    <lineage>
        <taxon>Eukaryota</taxon>
        <taxon>Viridiplantae</taxon>
        <taxon>Streptophyta</taxon>
        <taxon>Embryophyta</taxon>
        <taxon>Tracheophyta</taxon>
        <taxon>Spermatophyta</taxon>
        <taxon>Magnoliopsida</taxon>
        <taxon>eudicotyledons</taxon>
        <taxon>Gunneridae</taxon>
        <taxon>Pentapetalae</taxon>
        <taxon>rosids</taxon>
        <taxon>malvids</taxon>
        <taxon>Sapindales</taxon>
        <taxon>Sapindaceae</taxon>
        <taxon>Hippocastanoideae</taxon>
        <taxon>Acereae</taxon>
        <taxon>Acer</taxon>
    </lineage>
</organism>
<dbReference type="AlphaFoldDB" id="A0A5C7IBD6"/>
<reference evidence="4" key="1">
    <citation type="journal article" date="2019" name="Gigascience">
        <title>De novo genome assembly of the endangered Acer yangbiense, a plant species with extremely small populations endemic to Yunnan Province, China.</title>
        <authorList>
            <person name="Yang J."/>
            <person name="Wariss H.M."/>
            <person name="Tao L."/>
            <person name="Zhang R."/>
            <person name="Yun Q."/>
            <person name="Hollingsworth P."/>
            <person name="Dao Z."/>
            <person name="Luo G."/>
            <person name="Guo H."/>
            <person name="Ma Y."/>
            <person name="Sun W."/>
        </authorList>
    </citation>
    <scope>NUCLEOTIDE SEQUENCE [LARGE SCALE GENOMIC DNA]</scope>
    <source>
        <strain evidence="4">cv. Malutang</strain>
    </source>
</reference>
<feature type="signal peptide" evidence="2">
    <location>
        <begin position="1"/>
        <end position="28"/>
    </location>
</feature>